<evidence type="ECO:0000256" key="2">
    <source>
        <dbReference type="ARBA" id="ARBA00009347"/>
    </source>
</evidence>
<dbReference type="Gene3D" id="2.40.110.10">
    <property type="entry name" value="Butyryl-CoA Dehydrogenase, subunit A, domain 2"/>
    <property type="match status" value="1"/>
</dbReference>
<evidence type="ECO:0000256" key="3">
    <source>
        <dbReference type="ARBA" id="ARBA00022630"/>
    </source>
</evidence>
<dbReference type="Pfam" id="PF02771">
    <property type="entry name" value="Acyl-CoA_dh_N"/>
    <property type="match status" value="1"/>
</dbReference>
<evidence type="ECO:0000259" key="8">
    <source>
        <dbReference type="Pfam" id="PF02771"/>
    </source>
</evidence>
<dbReference type="EMBL" id="JAUHTR010000004">
    <property type="protein sequence ID" value="MDN4524756.1"/>
    <property type="molecule type" value="Genomic_DNA"/>
</dbReference>
<dbReference type="InterPro" id="IPR046373">
    <property type="entry name" value="Acyl-CoA_Oxase/DH_mid-dom_sf"/>
</dbReference>
<feature type="domain" description="Acyl-CoA oxidase/dehydrogenase middle" evidence="7">
    <location>
        <begin position="122"/>
        <end position="217"/>
    </location>
</feature>
<dbReference type="SUPFAM" id="SSF56645">
    <property type="entry name" value="Acyl-CoA dehydrogenase NM domain-like"/>
    <property type="match status" value="1"/>
</dbReference>
<evidence type="ECO:0000259" key="7">
    <source>
        <dbReference type="Pfam" id="PF02770"/>
    </source>
</evidence>
<comment type="caution">
    <text evidence="9">The sequence shown here is derived from an EMBL/GenBank/DDBJ whole genome shotgun (WGS) entry which is preliminary data.</text>
</comment>
<name>A0ABT8HVE6_9BACL</name>
<feature type="domain" description="Acyl-CoA dehydrogenase/oxidase N-terminal" evidence="8">
    <location>
        <begin position="6"/>
        <end position="117"/>
    </location>
</feature>
<dbReference type="SUPFAM" id="SSF47203">
    <property type="entry name" value="Acyl-CoA dehydrogenase C-terminal domain-like"/>
    <property type="match status" value="1"/>
</dbReference>
<dbReference type="RefSeq" id="WP_301165806.1">
    <property type="nucleotide sequence ID" value="NZ_JAUHTR010000004.1"/>
</dbReference>
<accession>A0ABT8HVE6</accession>
<keyword evidence="5" id="KW-0560">Oxidoreductase</keyword>
<feature type="domain" description="Acyl-CoA dehydrogenase/oxidase C-terminal" evidence="6">
    <location>
        <begin position="229"/>
        <end position="377"/>
    </location>
</feature>
<comment type="similarity">
    <text evidence="2 5">Belongs to the acyl-CoA dehydrogenase family.</text>
</comment>
<dbReference type="InterPro" id="IPR036250">
    <property type="entry name" value="AcylCo_DH-like_C"/>
</dbReference>
<comment type="cofactor">
    <cofactor evidence="1 5">
        <name>FAD</name>
        <dbReference type="ChEBI" id="CHEBI:57692"/>
    </cofactor>
</comment>
<proteinExistence type="inferred from homology"/>
<evidence type="ECO:0000256" key="1">
    <source>
        <dbReference type="ARBA" id="ARBA00001974"/>
    </source>
</evidence>
<protein>
    <submittedName>
        <fullName evidence="9">Acyl-CoA dehydrogenase</fullName>
    </submittedName>
</protein>
<dbReference type="Proteomes" id="UP001172721">
    <property type="component" value="Unassembled WGS sequence"/>
</dbReference>
<dbReference type="InterPro" id="IPR009075">
    <property type="entry name" value="AcylCo_DH/oxidase_C"/>
</dbReference>
<organism evidence="9 10">
    <name type="scientific">Fictibacillus fluitans</name>
    <dbReference type="NCBI Taxonomy" id="3058422"/>
    <lineage>
        <taxon>Bacteria</taxon>
        <taxon>Bacillati</taxon>
        <taxon>Bacillota</taxon>
        <taxon>Bacilli</taxon>
        <taxon>Bacillales</taxon>
        <taxon>Fictibacillaceae</taxon>
        <taxon>Fictibacillus</taxon>
    </lineage>
</organism>
<dbReference type="PIRSF" id="PIRSF016578">
    <property type="entry name" value="HsaA"/>
    <property type="match status" value="1"/>
</dbReference>
<dbReference type="PROSITE" id="PS00073">
    <property type="entry name" value="ACYL_COA_DH_2"/>
    <property type="match status" value="1"/>
</dbReference>
<gene>
    <name evidence="9" type="ORF">QYB97_09735</name>
</gene>
<dbReference type="Gene3D" id="1.20.140.10">
    <property type="entry name" value="Butyryl-CoA Dehydrogenase, subunit A, domain 3"/>
    <property type="match status" value="1"/>
</dbReference>
<sequence length="380" mass="41632">MQFQLSEEHEMIRKMVRDFAKNEVEPTAAERDEEERFDRHLFDQMAELGLAGIPWPEEYGGIGGDYLGYVIAVEELSRVCASTGVTLSAHTSLAGWPIFKFGSEEQKQKFLRPMAEGTKMGAYGLTEPGSGSDASSMKTTAQKDGDDYIINGSKIFITNAGEAEIYVVFAMTDQSAGHRGISAFIIEKGTPGFSFGKKEKKLGIRSSPTLELIMEDCRVPAENLLGKEGEGFKIAMMTLDGGRNGIAAQAVGIAQGALDAAVTYAKERKQFGKSIGQNQGIGFKLADMATKVEAARLLTYQAAWRESQGLPYGKESAMSKLFAGDIAMEVTTDAVQVFGGYGYTKEYPVERYMRDAKITQIYEGTQEIQRLVISKMLLKD</sequence>
<dbReference type="InterPro" id="IPR013786">
    <property type="entry name" value="AcylCoA_DH/ox_N"/>
</dbReference>
<evidence type="ECO:0000256" key="4">
    <source>
        <dbReference type="ARBA" id="ARBA00022827"/>
    </source>
</evidence>
<evidence type="ECO:0000313" key="10">
    <source>
        <dbReference type="Proteomes" id="UP001172721"/>
    </source>
</evidence>
<dbReference type="PANTHER" id="PTHR43884">
    <property type="entry name" value="ACYL-COA DEHYDROGENASE"/>
    <property type="match status" value="1"/>
</dbReference>
<dbReference type="InterPro" id="IPR006089">
    <property type="entry name" value="Acyl-CoA_DH_CS"/>
</dbReference>
<dbReference type="InterPro" id="IPR009100">
    <property type="entry name" value="AcylCoA_DH/oxidase_NM_dom_sf"/>
</dbReference>
<dbReference type="Pfam" id="PF00441">
    <property type="entry name" value="Acyl-CoA_dh_1"/>
    <property type="match status" value="1"/>
</dbReference>
<evidence type="ECO:0000259" key="6">
    <source>
        <dbReference type="Pfam" id="PF00441"/>
    </source>
</evidence>
<evidence type="ECO:0000256" key="5">
    <source>
        <dbReference type="RuleBase" id="RU362125"/>
    </source>
</evidence>
<dbReference type="Pfam" id="PF02770">
    <property type="entry name" value="Acyl-CoA_dh_M"/>
    <property type="match status" value="1"/>
</dbReference>
<dbReference type="PANTHER" id="PTHR43884:SF41">
    <property type="entry name" value="ACYL-COA DEHYDROGENASE"/>
    <property type="match status" value="1"/>
</dbReference>
<reference evidence="9" key="1">
    <citation type="submission" date="2023-07" db="EMBL/GenBank/DDBJ databases">
        <title>Fictibacillus sp. isolated from freshwater pond.</title>
        <authorList>
            <person name="Kirdat K."/>
            <person name="Bhat A."/>
            <person name="Mourya A."/>
            <person name="Yadav A."/>
        </authorList>
    </citation>
    <scope>NUCLEOTIDE SEQUENCE</scope>
    <source>
        <strain evidence="9">NE201</strain>
    </source>
</reference>
<keyword evidence="10" id="KW-1185">Reference proteome</keyword>
<dbReference type="CDD" id="cd01158">
    <property type="entry name" value="SCAD_SBCAD"/>
    <property type="match status" value="1"/>
</dbReference>
<dbReference type="InterPro" id="IPR006091">
    <property type="entry name" value="Acyl-CoA_Oxase/DH_mid-dom"/>
</dbReference>
<dbReference type="PROSITE" id="PS00072">
    <property type="entry name" value="ACYL_COA_DH_1"/>
    <property type="match status" value="1"/>
</dbReference>
<keyword evidence="3 5" id="KW-0285">Flavoprotein</keyword>
<evidence type="ECO:0000313" key="9">
    <source>
        <dbReference type="EMBL" id="MDN4524756.1"/>
    </source>
</evidence>
<dbReference type="InterPro" id="IPR037069">
    <property type="entry name" value="AcylCoA_DH/ox_N_sf"/>
</dbReference>
<dbReference type="Gene3D" id="1.10.540.10">
    <property type="entry name" value="Acyl-CoA dehydrogenase/oxidase, N-terminal domain"/>
    <property type="match status" value="1"/>
</dbReference>
<keyword evidence="4 5" id="KW-0274">FAD</keyword>